<name>A0ABP7NSR5_9GAMM</name>
<dbReference type="InterPro" id="IPR027417">
    <property type="entry name" value="P-loop_NTPase"/>
</dbReference>
<reference evidence="4" key="1">
    <citation type="journal article" date="2019" name="Int. J. Syst. Evol. Microbiol.">
        <title>The Global Catalogue of Microorganisms (GCM) 10K type strain sequencing project: providing services to taxonomists for standard genome sequencing and annotation.</title>
        <authorList>
            <consortium name="The Broad Institute Genomics Platform"/>
            <consortium name="The Broad Institute Genome Sequencing Center for Infectious Disease"/>
            <person name="Wu L."/>
            <person name="Ma J."/>
        </authorList>
    </citation>
    <scope>NUCLEOTIDE SEQUENCE [LARGE SCALE GENOMIC DNA]</scope>
    <source>
        <strain evidence="4">JCM 17555</strain>
    </source>
</reference>
<dbReference type="Pfam" id="PF02492">
    <property type="entry name" value="cobW"/>
    <property type="match status" value="1"/>
</dbReference>
<dbReference type="Proteomes" id="UP001501337">
    <property type="component" value="Unassembled WGS sequence"/>
</dbReference>
<keyword evidence="4" id="KW-1185">Reference proteome</keyword>
<feature type="domain" description="CobW/HypB/UreG nucleotide-binding" evidence="2">
    <location>
        <begin position="8"/>
        <end position="183"/>
    </location>
</feature>
<dbReference type="CDD" id="cd03112">
    <property type="entry name" value="CobW-like"/>
    <property type="match status" value="1"/>
</dbReference>
<sequence length="347" mass="37681">MTGLRAIPTNVVTGFLGVGKTTAILHLLKHRPEGERWAVLVNEFGQVGIDGGLFQSATGSGSTDEIFIREVPGGCMCCTNGLPMQVALNQLIQKARPDRLLIEPTGLGHPAEILEVITGPHYRDVLSLRAVITLVDARTIHDARYTGNATFNQQIEVADMVVASKADLAGLDDVTALQHYLDEKVEGAGTVHMISQGQLELAWLDRPHRESGQGGSTSGSHQHTSPEVIGSSQPVPAGTDYVRYDNARDGYRSLGWIFGPETVFDQDALLVLLSGLDHVRFKGVFITEEGIFAYNFAGDGLSRFALDEAMDSRMELICEADTTGLDDLESQLLACRMSDGDQERVFR</sequence>
<dbReference type="RefSeq" id="WP_344804007.1">
    <property type="nucleotide sequence ID" value="NZ_BAABBO010000002.1"/>
</dbReference>
<accession>A0ABP7NSR5</accession>
<dbReference type="InterPro" id="IPR003495">
    <property type="entry name" value="CobW/HypB/UreG_nucleotide-bd"/>
</dbReference>
<comment type="caution">
    <text evidence="3">The sequence shown here is derived from an EMBL/GenBank/DDBJ whole genome shotgun (WGS) entry which is preliminary data.</text>
</comment>
<evidence type="ECO:0000313" key="4">
    <source>
        <dbReference type="Proteomes" id="UP001501337"/>
    </source>
</evidence>
<dbReference type="PANTHER" id="PTHR13748:SF46">
    <property type="entry name" value="ZINC CHAPERONE YEIR"/>
    <property type="match status" value="1"/>
</dbReference>
<protein>
    <submittedName>
        <fullName evidence="3">GTP-binding protein</fullName>
    </submittedName>
</protein>
<proteinExistence type="predicted"/>
<feature type="region of interest" description="Disordered" evidence="1">
    <location>
        <begin position="208"/>
        <end position="237"/>
    </location>
</feature>
<dbReference type="Gene3D" id="3.40.50.300">
    <property type="entry name" value="P-loop containing nucleotide triphosphate hydrolases"/>
    <property type="match status" value="1"/>
</dbReference>
<gene>
    <name evidence="3" type="ORF">GCM10022278_10320</name>
</gene>
<dbReference type="PANTHER" id="PTHR13748">
    <property type="entry name" value="COBW-RELATED"/>
    <property type="match status" value="1"/>
</dbReference>
<dbReference type="EMBL" id="BAABBO010000002">
    <property type="protein sequence ID" value="GAA3953335.1"/>
    <property type="molecule type" value="Genomic_DNA"/>
</dbReference>
<evidence type="ECO:0000259" key="2">
    <source>
        <dbReference type="Pfam" id="PF02492"/>
    </source>
</evidence>
<dbReference type="SUPFAM" id="SSF52540">
    <property type="entry name" value="P-loop containing nucleoside triphosphate hydrolases"/>
    <property type="match status" value="1"/>
</dbReference>
<dbReference type="InterPro" id="IPR051316">
    <property type="entry name" value="Zinc-reg_GTPase_activator"/>
</dbReference>
<evidence type="ECO:0000313" key="3">
    <source>
        <dbReference type="EMBL" id="GAA3953335.1"/>
    </source>
</evidence>
<evidence type="ECO:0000256" key="1">
    <source>
        <dbReference type="SAM" id="MobiDB-lite"/>
    </source>
</evidence>
<organism evidence="3 4">
    <name type="scientific">Allohahella marinimesophila</name>
    <dbReference type="NCBI Taxonomy" id="1054972"/>
    <lineage>
        <taxon>Bacteria</taxon>
        <taxon>Pseudomonadati</taxon>
        <taxon>Pseudomonadota</taxon>
        <taxon>Gammaproteobacteria</taxon>
        <taxon>Oceanospirillales</taxon>
        <taxon>Hahellaceae</taxon>
        <taxon>Allohahella</taxon>
    </lineage>
</organism>